<dbReference type="GO" id="GO:0000271">
    <property type="term" value="P:polysaccharide biosynthetic process"/>
    <property type="evidence" value="ECO:0007669"/>
    <property type="project" value="TreeGrafter"/>
</dbReference>
<dbReference type="Pfam" id="PF01757">
    <property type="entry name" value="Acyl_transf_3"/>
    <property type="match status" value="1"/>
</dbReference>
<organism evidence="3 4">
    <name type="scientific">Haemophilus parainfluenzae</name>
    <dbReference type="NCBI Taxonomy" id="729"/>
    <lineage>
        <taxon>Bacteria</taxon>
        <taxon>Pseudomonadati</taxon>
        <taxon>Pseudomonadota</taxon>
        <taxon>Gammaproteobacteria</taxon>
        <taxon>Pasteurellales</taxon>
        <taxon>Pasteurellaceae</taxon>
        <taxon>Haemophilus</taxon>
    </lineage>
</organism>
<comment type="caution">
    <text evidence="3">The sequence shown here is derived from an EMBL/GenBank/DDBJ whole genome shotgun (WGS) entry which is preliminary data.</text>
</comment>
<evidence type="ECO:0000256" key="1">
    <source>
        <dbReference type="SAM" id="Phobius"/>
    </source>
</evidence>
<dbReference type="Proteomes" id="UP000242412">
    <property type="component" value="Unassembled WGS sequence"/>
</dbReference>
<feature type="transmembrane region" description="Helical" evidence="1">
    <location>
        <begin position="313"/>
        <end position="332"/>
    </location>
</feature>
<dbReference type="PANTHER" id="PTHR23028:SF53">
    <property type="entry name" value="ACYL_TRANSF_3 DOMAIN-CONTAINING PROTEIN"/>
    <property type="match status" value="1"/>
</dbReference>
<evidence type="ECO:0000259" key="2">
    <source>
        <dbReference type="Pfam" id="PF01757"/>
    </source>
</evidence>
<feature type="transmembrane region" description="Helical" evidence="1">
    <location>
        <begin position="288"/>
        <end position="307"/>
    </location>
</feature>
<accession>A0AB36IN67</accession>
<feature type="transmembrane region" description="Helical" evidence="1">
    <location>
        <begin position="194"/>
        <end position="212"/>
    </location>
</feature>
<feature type="transmembrane region" description="Helical" evidence="1">
    <location>
        <begin position="250"/>
        <end position="276"/>
    </location>
</feature>
<dbReference type="GO" id="GO:0016020">
    <property type="term" value="C:membrane"/>
    <property type="evidence" value="ECO:0007669"/>
    <property type="project" value="TreeGrafter"/>
</dbReference>
<feature type="transmembrane region" description="Helical" evidence="1">
    <location>
        <begin position="120"/>
        <end position="145"/>
    </location>
</feature>
<feature type="domain" description="Acyltransferase 3" evidence="2">
    <location>
        <begin position="6"/>
        <end position="327"/>
    </location>
</feature>
<evidence type="ECO:0000313" key="3">
    <source>
        <dbReference type="EMBL" id="OLV27190.1"/>
    </source>
</evidence>
<name>A0AB36IN67_HAEPA</name>
<dbReference type="AlphaFoldDB" id="A0AB36IN67"/>
<dbReference type="InterPro" id="IPR050879">
    <property type="entry name" value="Acyltransferase_3"/>
</dbReference>
<reference evidence="3 4" key="1">
    <citation type="submission" date="2016-11" db="EMBL/GenBank/DDBJ databases">
        <title>Simultaneous identification of Haemophilus influenzae and Haemophilus haemolyticus using TaqMan real-time PCR.</title>
        <authorList>
            <person name="Price E.P."/>
            <person name="Sarovich D.S."/>
            <person name="Harris T.M."/>
            <person name="Spargo J.C."/>
            <person name="Nosworthy E."/>
            <person name="Beissbarth J."/>
            <person name="Chang A.B."/>
            <person name="Smith-Vaughan H.C."/>
        </authorList>
    </citation>
    <scope>NUCLEOTIDE SEQUENCE [LARGE SCALE GENOMIC DNA]</scope>
    <source>
        <strain evidence="3 4">60884 B Hi-2</strain>
    </source>
</reference>
<feature type="transmembrane region" description="Helical" evidence="1">
    <location>
        <begin position="35"/>
        <end position="55"/>
    </location>
</feature>
<evidence type="ECO:0000313" key="4">
    <source>
        <dbReference type="Proteomes" id="UP000242412"/>
    </source>
</evidence>
<feature type="transmembrane region" description="Helical" evidence="1">
    <location>
        <begin position="81"/>
        <end position="100"/>
    </location>
</feature>
<gene>
    <name evidence="3" type="ORF">BSO15_05860</name>
</gene>
<protein>
    <recommendedName>
        <fullName evidence="2">Acyltransferase 3 domain-containing protein</fullName>
    </recommendedName>
</protein>
<keyword evidence="1" id="KW-0472">Membrane</keyword>
<dbReference type="GO" id="GO:0016747">
    <property type="term" value="F:acyltransferase activity, transferring groups other than amino-acyl groups"/>
    <property type="evidence" value="ECO:0007669"/>
    <property type="project" value="InterPro"/>
</dbReference>
<sequence length="350" mass="40581">MTTLNNLQGLRFLAFILIYLNHAYGLISTGKIFDYGARGVEVFFVLSGWLIAYNFSNKSNKELDSSWAACFIYLRDKLKKFYFLHILTFLMAAYVVSYTRPNYADCLRDALLSITLLKSWFAPAMFSFNGATWFIGTMLFCWLLVPKINAFFQERDKTWLLLAFLMIFLLSMTIDEMVFKAKYLLPKEIALYVFPPYRLLHFLLGYLGYFLLRDLDKSSLGGSFNLSLLQLVLLLGTIYVYIALDKTFVYTQFILFDIILIHLLSINGGVFDILFGNKVFTHLGDISFELYILHGELLSLGKLYLLPLGINKIMLFILIFIVTYLLSEFFHLRKVHKFITNKIWGLGKSQ</sequence>
<feature type="transmembrane region" description="Helical" evidence="1">
    <location>
        <begin position="12"/>
        <end position="29"/>
    </location>
</feature>
<proteinExistence type="predicted"/>
<feature type="transmembrane region" description="Helical" evidence="1">
    <location>
        <begin position="224"/>
        <end position="244"/>
    </location>
</feature>
<keyword evidence="1" id="KW-0812">Transmembrane</keyword>
<dbReference type="InterPro" id="IPR002656">
    <property type="entry name" value="Acyl_transf_3_dom"/>
</dbReference>
<dbReference type="EMBL" id="MPJJ01000007">
    <property type="protein sequence ID" value="OLV27190.1"/>
    <property type="molecule type" value="Genomic_DNA"/>
</dbReference>
<dbReference type="PANTHER" id="PTHR23028">
    <property type="entry name" value="ACETYLTRANSFERASE"/>
    <property type="match status" value="1"/>
</dbReference>
<keyword evidence="1" id="KW-1133">Transmembrane helix</keyword>
<feature type="transmembrane region" description="Helical" evidence="1">
    <location>
        <begin position="157"/>
        <end position="174"/>
    </location>
</feature>
<dbReference type="RefSeq" id="WP_075875663.1">
    <property type="nucleotide sequence ID" value="NZ_MPJJ01000007.1"/>
</dbReference>